<keyword evidence="2" id="KW-0472">Membrane</keyword>
<feature type="transmembrane region" description="Helical" evidence="2">
    <location>
        <begin position="179"/>
        <end position="197"/>
    </location>
</feature>
<dbReference type="InterPro" id="IPR036869">
    <property type="entry name" value="J_dom_sf"/>
</dbReference>
<name>A0A183G335_HELPZ</name>
<evidence type="ECO:0000259" key="3">
    <source>
        <dbReference type="PROSITE" id="PS50076"/>
    </source>
</evidence>
<keyword evidence="4" id="KW-1185">Reference proteome</keyword>
<keyword evidence="2" id="KW-0812">Transmembrane</keyword>
<dbReference type="PROSITE" id="PS50076">
    <property type="entry name" value="DNAJ_2"/>
    <property type="match status" value="1"/>
</dbReference>
<protein>
    <submittedName>
        <fullName evidence="5">J domain-containing protein</fullName>
    </submittedName>
</protein>
<evidence type="ECO:0000313" key="5">
    <source>
        <dbReference type="WBParaSite" id="HPBE_0001578201-mRNA-1"/>
    </source>
</evidence>
<sequence length="267" mass="31530">LGVQRDATQRQIKLAYYQLSKKYHPDVAGRDADTQSKFIEITEAYDCLKDPERRRIYDGSTIGRGGRYTGDPYDFKDFRQYSSGQRRGNPFYSRQYTQQEYERIWQEFNRMRSERETYDQRVRQEGQKIWEQFARERATRWQQFHSKYPSGAPGSFRYEWRWRAVDPGTDRTRTMIARLVLFYSICFLVVTVFQLIFEPYVDKAASAARRGMRTDTTKEKKNDFDFSYMNLPPQSYSDSSWANVASNTPSSSELLDSGFSSSAVPRM</sequence>
<evidence type="ECO:0000256" key="1">
    <source>
        <dbReference type="SAM" id="MobiDB-lite"/>
    </source>
</evidence>
<dbReference type="InterPro" id="IPR001623">
    <property type="entry name" value="DnaJ_domain"/>
</dbReference>
<dbReference type="Gene3D" id="1.10.287.110">
    <property type="entry name" value="DnaJ domain"/>
    <property type="match status" value="1"/>
</dbReference>
<dbReference type="Pfam" id="PF00226">
    <property type="entry name" value="DnaJ"/>
    <property type="match status" value="1"/>
</dbReference>
<keyword evidence="2" id="KW-1133">Transmembrane helix</keyword>
<dbReference type="PRINTS" id="PR00625">
    <property type="entry name" value="JDOMAIN"/>
</dbReference>
<dbReference type="PROSITE" id="PS00636">
    <property type="entry name" value="DNAJ_1"/>
    <property type="match status" value="1"/>
</dbReference>
<organism evidence="4 5">
    <name type="scientific">Heligmosomoides polygyrus</name>
    <name type="common">Parasitic roundworm</name>
    <dbReference type="NCBI Taxonomy" id="6339"/>
    <lineage>
        <taxon>Eukaryota</taxon>
        <taxon>Metazoa</taxon>
        <taxon>Ecdysozoa</taxon>
        <taxon>Nematoda</taxon>
        <taxon>Chromadorea</taxon>
        <taxon>Rhabditida</taxon>
        <taxon>Rhabditina</taxon>
        <taxon>Rhabditomorpha</taxon>
        <taxon>Strongyloidea</taxon>
        <taxon>Heligmosomidae</taxon>
        <taxon>Heligmosomoides</taxon>
    </lineage>
</organism>
<dbReference type="WBParaSite" id="HPBE_0001578201-mRNA-1">
    <property type="protein sequence ID" value="HPBE_0001578201-mRNA-1"/>
    <property type="gene ID" value="HPBE_0001578201"/>
</dbReference>
<dbReference type="Proteomes" id="UP000050761">
    <property type="component" value="Unassembled WGS sequence"/>
</dbReference>
<feature type="compositionally biased region" description="Low complexity" evidence="1">
    <location>
        <begin position="250"/>
        <end position="267"/>
    </location>
</feature>
<dbReference type="SMART" id="SM00271">
    <property type="entry name" value="DnaJ"/>
    <property type="match status" value="1"/>
</dbReference>
<accession>A0A183G335</accession>
<reference evidence="5" key="1">
    <citation type="submission" date="2019-09" db="UniProtKB">
        <authorList>
            <consortium name="WormBaseParasite"/>
        </authorList>
    </citation>
    <scope>IDENTIFICATION</scope>
</reference>
<dbReference type="InterPro" id="IPR050817">
    <property type="entry name" value="DjlA_DnaK_co-chaperone"/>
</dbReference>
<dbReference type="InterPro" id="IPR018253">
    <property type="entry name" value="DnaJ_domain_CS"/>
</dbReference>
<evidence type="ECO:0000313" key="4">
    <source>
        <dbReference type="Proteomes" id="UP000050761"/>
    </source>
</evidence>
<dbReference type="SUPFAM" id="SSF46565">
    <property type="entry name" value="Chaperone J-domain"/>
    <property type="match status" value="1"/>
</dbReference>
<dbReference type="PANTHER" id="PTHR24074">
    <property type="entry name" value="CO-CHAPERONE PROTEIN DJLA"/>
    <property type="match status" value="1"/>
</dbReference>
<dbReference type="AlphaFoldDB" id="A0A183G335"/>
<feature type="region of interest" description="Disordered" evidence="1">
    <location>
        <begin position="248"/>
        <end position="267"/>
    </location>
</feature>
<dbReference type="CDD" id="cd06257">
    <property type="entry name" value="DnaJ"/>
    <property type="match status" value="1"/>
</dbReference>
<evidence type="ECO:0000256" key="2">
    <source>
        <dbReference type="SAM" id="Phobius"/>
    </source>
</evidence>
<feature type="domain" description="J" evidence="3">
    <location>
        <begin position="1"/>
        <end position="61"/>
    </location>
</feature>
<proteinExistence type="predicted"/>